<organism evidence="1 2">
    <name type="scientific">Parelaphostrongylus tenuis</name>
    <name type="common">Meningeal worm</name>
    <dbReference type="NCBI Taxonomy" id="148309"/>
    <lineage>
        <taxon>Eukaryota</taxon>
        <taxon>Metazoa</taxon>
        <taxon>Ecdysozoa</taxon>
        <taxon>Nematoda</taxon>
        <taxon>Chromadorea</taxon>
        <taxon>Rhabditida</taxon>
        <taxon>Rhabditina</taxon>
        <taxon>Rhabditomorpha</taxon>
        <taxon>Strongyloidea</taxon>
        <taxon>Metastrongylidae</taxon>
        <taxon>Parelaphostrongylus</taxon>
    </lineage>
</organism>
<keyword evidence="2" id="KW-1185">Reference proteome</keyword>
<evidence type="ECO:0000313" key="1">
    <source>
        <dbReference type="EMBL" id="KAJ1367558.1"/>
    </source>
</evidence>
<evidence type="ECO:0000313" key="2">
    <source>
        <dbReference type="Proteomes" id="UP001196413"/>
    </source>
</evidence>
<dbReference type="Proteomes" id="UP001196413">
    <property type="component" value="Unassembled WGS sequence"/>
</dbReference>
<gene>
    <name evidence="1" type="ORF">KIN20_028494</name>
</gene>
<dbReference type="EMBL" id="JAHQIW010005944">
    <property type="protein sequence ID" value="KAJ1367558.1"/>
    <property type="molecule type" value="Genomic_DNA"/>
</dbReference>
<protein>
    <submittedName>
        <fullName evidence="1">Uncharacterized protein</fullName>
    </submittedName>
</protein>
<sequence>MNRKNEAAQTDMFLLQALLHEEILKMELNNELPSLRQMSASPSRLVTSGINVRSTYPITINDDVVKPTVRTTALREDEV</sequence>
<name>A0AAD5R0V7_PARTN</name>
<proteinExistence type="predicted"/>
<comment type="caution">
    <text evidence="1">The sequence shown here is derived from an EMBL/GenBank/DDBJ whole genome shotgun (WGS) entry which is preliminary data.</text>
</comment>
<accession>A0AAD5R0V7</accession>
<reference evidence="1" key="1">
    <citation type="submission" date="2021-06" db="EMBL/GenBank/DDBJ databases">
        <title>Parelaphostrongylus tenuis whole genome reference sequence.</title>
        <authorList>
            <person name="Garwood T.J."/>
            <person name="Larsen P.A."/>
            <person name="Fountain-Jones N.M."/>
            <person name="Garbe J.R."/>
            <person name="Macchietto M.G."/>
            <person name="Kania S.A."/>
            <person name="Gerhold R.W."/>
            <person name="Richards J.E."/>
            <person name="Wolf T.M."/>
        </authorList>
    </citation>
    <scope>NUCLEOTIDE SEQUENCE</scope>
    <source>
        <strain evidence="1">MNPRO001-30</strain>
        <tissue evidence="1">Meninges</tissue>
    </source>
</reference>
<dbReference type="AlphaFoldDB" id="A0AAD5R0V7"/>